<evidence type="ECO:0000256" key="8">
    <source>
        <dbReference type="ARBA" id="ARBA00022989"/>
    </source>
</evidence>
<dbReference type="PANTHER" id="PTHR35091">
    <property type="entry name" value="FLAGELLAR PROTEIN FLIL"/>
    <property type="match status" value="1"/>
</dbReference>
<dbReference type="Proteomes" id="UP001239909">
    <property type="component" value="Unassembled WGS sequence"/>
</dbReference>
<organism evidence="11 12">
    <name type="scientific">Paralimibaculum aggregatum</name>
    <dbReference type="NCBI Taxonomy" id="3036245"/>
    <lineage>
        <taxon>Bacteria</taxon>
        <taxon>Pseudomonadati</taxon>
        <taxon>Pseudomonadota</taxon>
        <taxon>Alphaproteobacteria</taxon>
        <taxon>Rhodobacterales</taxon>
        <taxon>Paracoccaceae</taxon>
        <taxon>Paralimibaculum</taxon>
    </lineage>
</organism>
<evidence type="ECO:0000256" key="3">
    <source>
        <dbReference type="ARBA" id="ARBA00008281"/>
    </source>
</evidence>
<keyword evidence="8 10" id="KW-1133">Transmembrane helix</keyword>
<keyword evidence="5 10" id="KW-0145">Chemotaxis</keyword>
<keyword evidence="11" id="KW-0966">Cell projection</keyword>
<evidence type="ECO:0000256" key="9">
    <source>
        <dbReference type="ARBA" id="ARBA00023136"/>
    </source>
</evidence>
<evidence type="ECO:0000256" key="6">
    <source>
        <dbReference type="ARBA" id="ARBA00022692"/>
    </source>
</evidence>
<sequence length="177" mass="18459">MTDAAGPDEAAPERPRKGGKTLLIALPVAVLLGGGAFYGVYAGLVPLPFGQPPPEGPAAAAGEAAGPDPIEAELVAGALPAFVPLEPMVISLAPEAAARHLKLSVQIEADPALADAVSQLRPRIADVLNTFMRAVEPAMLERPRSMARLRAQMLRRVQLVAPPGAVRDVLIQEFVLN</sequence>
<protein>
    <recommendedName>
        <fullName evidence="10">Flagellar protein FliL</fullName>
    </recommendedName>
</protein>
<keyword evidence="11" id="KW-0969">Cilium</keyword>
<evidence type="ECO:0000256" key="5">
    <source>
        <dbReference type="ARBA" id="ARBA00022500"/>
    </source>
</evidence>
<dbReference type="Pfam" id="PF03748">
    <property type="entry name" value="FliL"/>
    <property type="match status" value="1"/>
</dbReference>
<dbReference type="RefSeq" id="WP_285672441.1">
    <property type="nucleotide sequence ID" value="NZ_BSYI01000022.1"/>
</dbReference>
<proteinExistence type="inferred from homology"/>
<comment type="similarity">
    <text evidence="3 10">Belongs to the FliL family.</text>
</comment>
<reference evidence="11 12" key="1">
    <citation type="submission" date="2023-04" db="EMBL/GenBank/DDBJ databases">
        <title>Marinoamorphus aggregata gen. nov., sp. Nov., isolate from tissue of brittle star Ophioplocus japonicus.</title>
        <authorList>
            <person name="Kawano K."/>
            <person name="Sawayama S."/>
            <person name="Nakagawa S."/>
        </authorList>
    </citation>
    <scope>NUCLEOTIDE SEQUENCE [LARGE SCALE GENOMIC DNA]</scope>
    <source>
        <strain evidence="11 12">NKW23</strain>
    </source>
</reference>
<comment type="function">
    <text evidence="1 10">Controls the rotational direction of flagella during chemotaxis.</text>
</comment>
<dbReference type="EMBL" id="BSYI01000022">
    <property type="protein sequence ID" value="GMG83647.1"/>
    <property type="molecule type" value="Genomic_DNA"/>
</dbReference>
<keyword evidence="12" id="KW-1185">Reference proteome</keyword>
<accession>A0ABQ6LPG4</accession>
<evidence type="ECO:0000313" key="12">
    <source>
        <dbReference type="Proteomes" id="UP001239909"/>
    </source>
</evidence>
<keyword evidence="11" id="KW-0282">Flagellum</keyword>
<feature type="transmembrane region" description="Helical" evidence="10">
    <location>
        <begin position="22"/>
        <end position="44"/>
    </location>
</feature>
<comment type="caution">
    <text evidence="11">The sequence shown here is derived from an EMBL/GenBank/DDBJ whole genome shotgun (WGS) entry which is preliminary data.</text>
</comment>
<evidence type="ECO:0000256" key="2">
    <source>
        <dbReference type="ARBA" id="ARBA00004162"/>
    </source>
</evidence>
<comment type="subcellular location">
    <subcellularLocation>
        <location evidence="10">Cell inner membrane</location>
    </subcellularLocation>
    <subcellularLocation>
        <location evidence="2">Cell membrane</location>
        <topology evidence="2">Single-pass membrane protein</topology>
    </subcellularLocation>
</comment>
<gene>
    <name evidence="11" type="ORF">LNKW23_28600</name>
</gene>
<keyword evidence="6 10" id="KW-0812">Transmembrane</keyword>
<keyword evidence="10" id="KW-0997">Cell inner membrane</keyword>
<evidence type="ECO:0000256" key="10">
    <source>
        <dbReference type="RuleBase" id="RU364125"/>
    </source>
</evidence>
<keyword evidence="7 10" id="KW-0283">Flagellar rotation</keyword>
<name>A0ABQ6LPG4_9RHOB</name>
<dbReference type="InterPro" id="IPR005503">
    <property type="entry name" value="FliL"/>
</dbReference>
<evidence type="ECO:0000313" key="11">
    <source>
        <dbReference type="EMBL" id="GMG83647.1"/>
    </source>
</evidence>
<keyword evidence="9 10" id="KW-0472">Membrane</keyword>
<evidence type="ECO:0000256" key="4">
    <source>
        <dbReference type="ARBA" id="ARBA00022475"/>
    </source>
</evidence>
<evidence type="ECO:0000256" key="1">
    <source>
        <dbReference type="ARBA" id="ARBA00002254"/>
    </source>
</evidence>
<evidence type="ECO:0000256" key="7">
    <source>
        <dbReference type="ARBA" id="ARBA00022779"/>
    </source>
</evidence>
<dbReference type="PANTHER" id="PTHR35091:SF2">
    <property type="entry name" value="FLAGELLAR PROTEIN FLIL"/>
    <property type="match status" value="1"/>
</dbReference>
<keyword evidence="4" id="KW-1003">Cell membrane</keyword>